<organism evidence="3 4">
    <name type="scientific">Alcanivorax borkumensis (strain ATCC 700651 / DSM 11573 / NCIMB 13689 / SK2)</name>
    <dbReference type="NCBI Taxonomy" id="393595"/>
    <lineage>
        <taxon>Bacteria</taxon>
        <taxon>Pseudomonadati</taxon>
        <taxon>Pseudomonadota</taxon>
        <taxon>Gammaproteobacteria</taxon>
        <taxon>Oceanospirillales</taxon>
        <taxon>Alcanivoracaceae</taxon>
        <taxon>Alcanivorax</taxon>
    </lineage>
</organism>
<dbReference type="Gene3D" id="3.40.1440.10">
    <property type="entry name" value="GIY-YIG endonuclease"/>
    <property type="match status" value="1"/>
</dbReference>
<proteinExistence type="inferred from homology"/>
<comment type="similarity">
    <text evidence="1">Belongs to the UPF0213 family.</text>
</comment>
<accession>Q0VNB7</accession>
<dbReference type="InterPro" id="IPR035901">
    <property type="entry name" value="GIY-YIG_endonuc_sf"/>
</dbReference>
<reference evidence="3 4" key="1">
    <citation type="journal article" date="2006" name="Nat. Biotechnol.">
        <title>Genome sequence of the ubiquitous hydrocarbon-degrading marine bacterium Alcanivorax borkumensis.</title>
        <authorList>
            <person name="Schneiker S."/>
            <person name="Martins dos Santos V.A.P."/>
            <person name="Bartels D."/>
            <person name="Bekel T."/>
            <person name="Brecht M."/>
            <person name="Buhrmester J."/>
            <person name="Chernikova T.N."/>
            <person name="Denaro R."/>
            <person name="Ferrer M."/>
            <person name="Gertler C."/>
            <person name="Goesmann A."/>
            <person name="Golyshina O.V."/>
            <person name="Kaminski F."/>
            <person name="Khachane A.N."/>
            <person name="Lang S."/>
            <person name="Linke B."/>
            <person name="McHardy A.C."/>
            <person name="Meyer F."/>
            <person name="Nechitaylo T."/>
            <person name="Puehler A."/>
            <person name="Regenhardt D."/>
            <person name="Rupp O."/>
            <person name="Sabirova J.S."/>
            <person name="Selbitschka W."/>
            <person name="Yakimov M.M."/>
            <person name="Timmis K.N."/>
            <person name="Vorhoelter F.-J."/>
            <person name="Weidner S."/>
            <person name="Kaiser O."/>
            <person name="Golyshin P.N."/>
        </authorList>
    </citation>
    <scope>NUCLEOTIDE SEQUENCE [LARGE SCALE GENOMIC DNA]</scope>
    <source>
        <strain evidence="4">ATCC 700651 / DSM 11573 / NCIMB 13689 / SK2</strain>
    </source>
</reference>
<dbReference type="InterPro" id="IPR050190">
    <property type="entry name" value="UPF0213_domain"/>
</dbReference>
<feature type="domain" description="GIY-YIG" evidence="2">
    <location>
        <begin position="24"/>
        <end position="100"/>
    </location>
</feature>
<evidence type="ECO:0000313" key="3">
    <source>
        <dbReference type="EMBL" id="CAL17331.1"/>
    </source>
</evidence>
<sequence>MALKCAKCLWHHSSQRRGGCKTMQQWWLYMLECADRSLYTGISTEPARRVHEHNTSLKGARYTRARRPVRPVLLLPAGDRASASQLEARIKRLSRRDKQLLLVALEMEKRQRPLSVWIESLTESVRHLE</sequence>
<dbReference type="EMBL" id="AM286690">
    <property type="protein sequence ID" value="CAL17331.1"/>
    <property type="molecule type" value="Genomic_DNA"/>
</dbReference>
<dbReference type="Pfam" id="PF01541">
    <property type="entry name" value="GIY-YIG"/>
    <property type="match status" value="1"/>
</dbReference>
<evidence type="ECO:0000313" key="4">
    <source>
        <dbReference type="Proteomes" id="UP000008871"/>
    </source>
</evidence>
<name>Q0VNB7_ALCBS</name>
<dbReference type="KEGG" id="abo:ABO_1883"/>
<dbReference type="PROSITE" id="PS50164">
    <property type="entry name" value="GIY_YIG"/>
    <property type="match status" value="1"/>
</dbReference>
<keyword evidence="4" id="KW-1185">Reference proteome</keyword>
<gene>
    <name evidence="3" type="ordered locus">ABO_1883</name>
</gene>
<dbReference type="PANTHER" id="PTHR34477">
    <property type="entry name" value="UPF0213 PROTEIN YHBQ"/>
    <property type="match status" value="1"/>
</dbReference>
<dbReference type="STRING" id="393595.ABO_1883"/>
<protein>
    <recommendedName>
        <fullName evidence="2">GIY-YIG domain-containing protein</fullName>
    </recommendedName>
</protein>
<dbReference type="PANTHER" id="PTHR34477:SF1">
    <property type="entry name" value="UPF0213 PROTEIN YHBQ"/>
    <property type="match status" value="1"/>
</dbReference>
<dbReference type="InterPro" id="IPR000305">
    <property type="entry name" value="GIY-YIG_endonuc"/>
</dbReference>
<dbReference type="AlphaFoldDB" id="Q0VNB7"/>
<dbReference type="eggNOG" id="COG2827">
    <property type="taxonomic scope" value="Bacteria"/>
</dbReference>
<dbReference type="Proteomes" id="UP000008871">
    <property type="component" value="Chromosome"/>
</dbReference>
<dbReference type="CDD" id="cd10456">
    <property type="entry name" value="GIY-YIG_UPF0213"/>
    <property type="match status" value="1"/>
</dbReference>
<evidence type="ECO:0000259" key="2">
    <source>
        <dbReference type="PROSITE" id="PS50164"/>
    </source>
</evidence>
<dbReference type="SUPFAM" id="SSF82771">
    <property type="entry name" value="GIY-YIG endonuclease"/>
    <property type="match status" value="1"/>
</dbReference>
<evidence type="ECO:0000256" key="1">
    <source>
        <dbReference type="ARBA" id="ARBA00007435"/>
    </source>
</evidence>
<dbReference type="HOGENOM" id="CLU_135650_0_3_6"/>